<dbReference type="AlphaFoldDB" id="A0A0G1CLG9"/>
<gene>
    <name evidence="2" type="ORF">UV59_C0001G0072</name>
</gene>
<dbReference type="PATRIC" id="fig|1618436.3.peg.75"/>
<dbReference type="STRING" id="1618436.UV59_C0001G0072"/>
<dbReference type="GO" id="GO:0016740">
    <property type="term" value="F:transferase activity"/>
    <property type="evidence" value="ECO:0007669"/>
    <property type="project" value="UniProtKB-KW"/>
</dbReference>
<dbReference type="InterPro" id="IPR050256">
    <property type="entry name" value="Glycosyltransferase_2"/>
</dbReference>
<keyword evidence="2" id="KW-0808">Transferase</keyword>
<dbReference type="InterPro" id="IPR029044">
    <property type="entry name" value="Nucleotide-diphossugar_trans"/>
</dbReference>
<name>A0A0G1CLG9_9BACT</name>
<comment type="caution">
    <text evidence="2">The sequence shown here is derived from an EMBL/GenBank/DDBJ whole genome shotgun (WGS) entry which is preliminary data.</text>
</comment>
<dbReference type="Proteomes" id="UP000034543">
    <property type="component" value="Unassembled WGS sequence"/>
</dbReference>
<evidence type="ECO:0000313" key="3">
    <source>
        <dbReference type="Proteomes" id="UP000034543"/>
    </source>
</evidence>
<sequence length="257" mass="29453">MSAKNKKTPRVTVVMPAYNAEKTVERTIRDFPPDFVSKIILVDDGSSDKTVAIAKRLQLTVFEHSNNLGYGGNQKTCYWEALKDHPDVVVMIHPDYQYDSSRIVELVTPILHGDYDLMFGNRIRTRQEALAGGMPFIKYALNRFFCIVENVVLGANFSEYFSGMRAYSLHLLKSVPFQRFSNDFVFDQQMMICAYARGFKISQIDIPVRYFSEASSIQFVKGSKFLLQTLFLLLRFLLHKTGLTVDPLFTSRYAHAK</sequence>
<reference evidence="2 3" key="1">
    <citation type="journal article" date="2015" name="Nature">
        <title>rRNA introns, odd ribosomes, and small enigmatic genomes across a large radiation of phyla.</title>
        <authorList>
            <person name="Brown C.T."/>
            <person name="Hug L.A."/>
            <person name="Thomas B.C."/>
            <person name="Sharon I."/>
            <person name="Castelle C.J."/>
            <person name="Singh A."/>
            <person name="Wilkins M.J."/>
            <person name="Williams K.H."/>
            <person name="Banfield J.F."/>
        </authorList>
    </citation>
    <scope>NUCLEOTIDE SEQUENCE [LARGE SCALE GENOMIC DNA]</scope>
</reference>
<dbReference type="Gene3D" id="3.90.550.10">
    <property type="entry name" value="Spore Coat Polysaccharide Biosynthesis Protein SpsA, Chain A"/>
    <property type="match status" value="1"/>
</dbReference>
<feature type="domain" description="Glycosyltransferase 2-like" evidence="1">
    <location>
        <begin position="12"/>
        <end position="168"/>
    </location>
</feature>
<dbReference type="SUPFAM" id="SSF53448">
    <property type="entry name" value="Nucleotide-diphospho-sugar transferases"/>
    <property type="match status" value="1"/>
</dbReference>
<dbReference type="PANTHER" id="PTHR48090:SF7">
    <property type="entry name" value="RFBJ PROTEIN"/>
    <property type="match status" value="1"/>
</dbReference>
<protein>
    <submittedName>
        <fullName evidence="2">Glycosyl transferase, group 2 family protein</fullName>
    </submittedName>
</protein>
<proteinExistence type="predicted"/>
<dbReference type="EMBL" id="LCFB01000001">
    <property type="protein sequence ID" value="KKS86349.1"/>
    <property type="molecule type" value="Genomic_DNA"/>
</dbReference>
<evidence type="ECO:0000313" key="2">
    <source>
        <dbReference type="EMBL" id="KKS86349.1"/>
    </source>
</evidence>
<dbReference type="InterPro" id="IPR001173">
    <property type="entry name" value="Glyco_trans_2-like"/>
</dbReference>
<dbReference type="PANTHER" id="PTHR48090">
    <property type="entry name" value="UNDECAPRENYL-PHOSPHATE 4-DEOXY-4-FORMAMIDO-L-ARABINOSE TRANSFERASE-RELATED"/>
    <property type="match status" value="1"/>
</dbReference>
<dbReference type="CDD" id="cd04179">
    <property type="entry name" value="DPM_DPG-synthase_like"/>
    <property type="match status" value="1"/>
</dbReference>
<organism evidence="2 3">
    <name type="scientific">Candidatus Gottesmanbacteria bacterium GW2011_GWA1_43_11</name>
    <dbReference type="NCBI Taxonomy" id="1618436"/>
    <lineage>
        <taxon>Bacteria</taxon>
        <taxon>Candidatus Gottesmaniibacteriota</taxon>
    </lineage>
</organism>
<dbReference type="Pfam" id="PF00535">
    <property type="entry name" value="Glycos_transf_2"/>
    <property type="match status" value="1"/>
</dbReference>
<accession>A0A0G1CLG9</accession>
<evidence type="ECO:0000259" key="1">
    <source>
        <dbReference type="Pfam" id="PF00535"/>
    </source>
</evidence>